<accession>A0ABS3T8Z9</accession>
<comment type="caution">
    <text evidence="2">The sequence shown here is derived from an EMBL/GenBank/DDBJ whole genome shotgun (WGS) entry which is preliminary data.</text>
</comment>
<dbReference type="InterPro" id="IPR007024">
    <property type="entry name" value="BLUF_domain"/>
</dbReference>
<dbReference type="Pfam" id="PF04940">
    <property type="entry name" value="BLUF"/>
    <property type="match status" value="1"/>
</dbReference>
<evidence type="ECO:0000313" key="3">
    <source>
        <dbReference type="Proteomes" id="UP000670527"/>
    </source>
</evidence>
<gene>
    <name evidence="2" type="ORF">J4D97_03320</name>
</gene>
<evidence type="ECO:0000259" key="1">
    <source>
        <dbReference type="PROSITE" id="PS50925"/>
    </source>
</evidence>
<dbReference type="SUPFAM" id="SSF54975">
    <property type="entry name" value="Acylphosphatase/BLUF domain-like"/>
    <property type="match status" value="1"/>
</dbReference>
<dbReference type="PROSITE" id="PS50925">
    <property type="entry name" value="BLUF"/>
    <property type="match status" value="1"/>
</dbReference>
<sequence>MRLAAATAALPLPELPEYLVATASSSANTRHRLPAAPIVQLLYRSRARQSFSEAELIDLLEQARTYNQQHGITGLLFYHDGYFVQFLEGSEDVVEPLYAQIQKDARHQQITTLYRAVQSQRVFAGWAMAFAEPEPEEFYWLLDYLQAQRHRLLLPKIPVTDPTLLVLLAEWRSAYPTN</sequence>
<dbReference type="EMBL" id="JAGETX010000001">
    <property type="protein sequence ID" value="MBO3269668.1"/>
    <property type="molecule type" value="Genomic_DNA"/>
</dbReference>
<name>A0ABS3T8Z9_9BACT</name>
<dbReference type="SMART" id="SM01034">
    <property type="entry name" value="BLUF"/>
    <property type="match status" value="1"/>
</dbReference>
<evidence type="ECO:0000313" key="2">
    <source>
        <dbReference type="EMBL" id="MBO3269668.1"/>
    </source>
</evidence>
<reference evidence="2 3" key="1">
    <citation type="submission" date="2021-03" db="EMBL/GenBank/DDBJ databases">
        <authorList>
            <person name="Kim M.K."/>
        </authorList>
    </citation>
    <scope>NUCLEOTIDE SEQUENCE [LARGE SCALE GENOMIC DNA]</scope>
    <source>
        <strain evidence="2 3">BT507</strain>
    </source>
</reference>
<dbReference type="InterPro" id="IPR036046">
    <property type="entry name" value="Acylphosphatase-like_dom_sf"/>
</dbReference>
<keyword evidence="3" id="KW-1185">Reference proteome</keyword>
<feature type="domain" description="BLUF" evidence="1">
    <location>
        <begin position="38"/>
        <end position="129"/>
    </location>
</feature>
<dbReference type="Gene3D" id="3.30.70.100">
    <property type="match status" value="1"/>
</dbReference>
<protein>
    <submittedName>
        <fullName evidence="2">BLUF domain-containing protein</fullName>
    </submittedName>
</protein>
<organism evidence="2 3">
    <name type="scientific">Hymenobacter defluvii</name>
    <dbReference type="NCBI Taxonomy" id="2054411"/>
    <lineage>
        <taxon>Bacteria</taxon>
        <taxon>Pseudomonadati</taxon>
        <taxon>Bacteroidota</taxon>
        <taxon>Cytophagia</taxon>
        <taxon>Cytophagales</taxon>
        <taxon>Hymenobacteraceae</taxon>
        <taxon>Hymenobacter</taxon>
    </lineage>
</organism>
<proteinExistence type="predicted"/>
<dbReference type="Proteomes" id="UP000670527">
    <property type="component" value="Unassembled WGS sequence"/>
</dbReference>